<name>A0A2T7EED7_9POAL</name>
<dbReference type="EMBL" id="CM009751">
    <property type="protein sequence ID" value="PUZ66198.1"/>
    <property type="molecule type" value="Genomic_DNA"/>
</dbReference>
<sequence>MHVGYLPNLGPRIYKIDAFYLIKKTHFIASPSRSSVFYTFPFAHLMFDVESGCSKWSTLQMLLLLILFLYLGIKDEYARGQIRRGVGVSINKYCFL</sequence>
<proteinExistence type="predicted"/>
<protein>
    <submittedName>
        <fullName evidence="2">Uncharacterized protein</fullName>
    </submittedName>
</protein>
<dbReference type="AlphaFoldDB" id="A0A2T7EED7"/>
<feature type="transmembrane region" description="Helical" evidence="1">
    <location>
        <begin position="56"/>
        <end position="73"/>
    </location>
</feature>
<gene>
    <name evidence="2" type="ORF">GQ55_3G287900</name>
</gene>
<keyword evidence="1" id="KW-1133">Transmembrane helix</keyword>
<evidence type="ECO:0000313" key="3">
    <source>
        <dbReference type="Proteomes" id="UP000244336"/>
    </source>
</evidence>
<dbReference type="Proteomes" id="UP000244336">
    <property type="component" value="Chromosome 3"/>
</dbReference>
<keyword evidence="1" id="KW-0812">Transmembrane</keyword>
<dbReference type="Gramene" id="PUZ66198">
    <property type="protein sequence ID" value="PUZ66198"/>
    <property type="gene ID" value="GQ55_3G287900"/>
</dbReference>
<reference evidence="2 3" key="1">
    <citation type="submission" date="2018-04" db="EMBL/GenBank/DDBJ databases">
        <title>WGS assembly of Panicum hallii var. hallii HAL2.</title>
        <authorList>
            <person name="Lovell J."/>
            <person name="Jenkins J."/>
            <person name="Lowry D."/>
            <person name="Mamidi S."/>
            <person name="Sreedasyam A."/>
            <person name="Weng X."/>
            <person name="Barry K."/>
            <person name="Bonette J."/>
            <person name="Campitelli B."/>
            <person name="Daum C."/>
            <person name="Gordon S."/>
            <person name="Gould B."/>
            <person name="Lipzen A."/>
            <person name="MacQueen A."/>
            <person name="Palacio-Mejia J."/>
            <person name="Plott C."/>
            <person name="Shakirov E."/>
            <person name="Shu S."/>
            <person name="Yoshinaga Y."/>
            <person name="Zane M."/>
            <person name="Rokhsar D."/>
            <person name="Grimwood J."/>
            <person name="Schmutz J."/>
            <person name="Juenger T."/>
        </authorList>
    </citation>
    <scope>NUCLEOTIDE SEQUENCE [LARGE SCALE GENOMIC DNA]</scope>
    <source>
        <strain evidence="3">cv. HAL2</strain>
    </source>
</reference>
<keyword evidence="3" id="KW-1185">Reference proteome</keyword>
<evidence type="ECO:0000256" key="1">
    <source>
        <dbReference type="SAM" id="Phobius"/>
    </source>
</evidence>
<keyword evidence="1" id="KW-0472">Membrane</keyword>
<organism evidence="2 3">
    <name type="scientific">Panicum hallii var. hallii</name>
    <dbReference type="NCBI Taxonomy" id="1504633"/>
    <lineage>
        <taxon>Eukaryota</taxon>
        <taxon>Viridiplantae</taxon>
        <taxon>Streptophyta</taxon>
        <taxon>Embryophyta</taxon>
        <taxon>Tracheophyta</taxon>
        <taxon>Spermatophyta</taxon>
        <taxon>Magnoliopsida</taxon>
        <taxon>Liliopsida</taxon>
        <taxon>Poales</taxon>
        <taxon>Poaceae</taxon>
        <taxon>PACMAD clade</taxon>
        <taxon>Panicoideae</taxon>
        <taxon>Panicodae</taxon>
        <taxon>Paniceae</taxon>
        <taxon>Panicinae</taxon>
        <taxon>Panicum</taxon>
        <taxon>Panicum sect. Panicum</taxon>
    </lineage>
</organism>
<accession>A0A2T7EED7</accession>
<evidence type="ECO:0000313" key="2">
    <source>
        <dbReference type="EMBL" id="PUZ66198.1"/>
    </source>
</evidence>